<proteinExistence type="predicted"/>
<dbReference type="CDD" id="cd12108">
    <property type="entry name" value="Hr-like"/>
    <property type="match status" value="1"/>
</dbReference>
<dbReference type="Pfam" id="PF01814">
    <property type="entry name" value="Hemerythrin"/>
    <property type="match status" value="1"/>
</dbReference>
<evidence type="ECO:0000313" key="3">
    <source>
        <dbReference type="Proteomes" id="UP000815325"/>
    </source>
</evidence>
<organism evidence="2 3">
    <name type="scientific">Dunaliella salina</name>
    <name type="common">Green alga</name>
    <name type="synonym">Protococcus salinus</name>
    <dbReference type="NCBI Taxonomy" id="3046"/>
    <lineage>
        <taxon>Eukaryota</taxon>
        <taxon>Viridiplantae</taxon>
        <taxon>Chlorophyta</taxon>
        <taxon>core chlorophytes</taxon>
        <taxon>Chlorophyceae</taxon>
        <taxon>CS clade</taxon>
        <taxon>Chlamydomonadales</taxon>
        <taxon>Dunaliellaceae</taxon>
        <taxon>Dunaliella</taxon>
    </lineage>
</organism>
<dbReference type="InterPro" id="IPR012312">
    <property type="entry name" value="Hemerythrin-like"/>
</dbReference>
<dbReference type="EMBL" id="MU069475">
    <property type="protein sequence ID" value="KAF5841828.1"/>
    <property type="molecule type" value="Genomic_DNA"/>
</dbReference>
<name>A0ABQ7H4W1_DUNSA</name>
<comment type="caution">
    <text evidence="2">The sequence shown here is derived from an EMBL/GenBank/DDBJ whole genome shotgun (WGS) entry which is preliminary data.</text>
</comment>
<evidence type="ECO:0000259" key="1">
    <source>
        <dbReference type="Pfam" id="PF01814"/>
    </source>
</evidence>
<protein>
    <recommendedName>
        <fullName evidence="1">Hemerythrin-like domain-containing protein</fullName>
    </recommendedName>
</protein>
<dbReference type="Gene3D" id="1.20.120.520">
    <property type="entry name" value="nmb1532 protein domain like"/>
    <property type="match status" value="1"/>
</dbReference>
<sequence>MATACNCPQASVALCPAMDMVGAAPCIPQYPPINFFYVHLHDSIRSELELLAALVGNLAEDAPLEELQERFKFLGQLNQYHSSVEDEVVYPALDSKVKNVTVAYSVEHQDEEMLFEQLAQLIHTAMEQTGAERTETVRC</sequence>
<feature type="domain" description="Hemerythrin-like" evidence="1">
    <location>
        <begin position="39"/>
        <end position="131"/>
    </location>
</feature>
<feature type="non-terminal residue" evidence="2">
    <location>
        <position position="139"/>
    </location>
</feature>
<evidence type="ECO:0000313" key="2">
    <source>
        <dbReference type="EMBL" id="KAF5841828.1"/>
    </source>
</evidence>
<dbReference type="Proteomes" id="UP000815325">
    <property type="component" value="Unassembled WGS sequence"/>
</dbReference>
<gene>
    <name evidence="2" type="ORF">DUNSADRAFT_10891</name>
</gene>
<reference evidence="2" key="1">
    <citation type="submission" date="2017-08" db="EMBL/GenBank/DDBJ databases">
        <authorList>
            <person name="Polle J.E."/>
            <person name="Barry K."/>
            <person name="Cushman J."/>
            <person name="Schmutz J."/>
            <person name="Tran D."/>
            <person name="Hathwaick L.T."/>
            <person name="Yim W.C."/>
            <person name="Jenkins J."/>
            <person name="Mckie-Krisberg Z.M."/>
            <person name="Prochnik S."/>
            <person name="Lindquist E."/>
            <person name="Dockter R.B."/>
            <person name="Adam C."/>
            <person name="Molina H."/>
            <person name="Bunkerborg J."/>
            <person name="Jin E."/>
            <person name="Buchheim M."/>
            <person name="Magnuson J."/>
        </authorList>
    </citation>
    <scope>NUCLEOTIDE SEQUENCE</scope>
    <source>
        <strain evidence="2">CCAP 19/18</strain>
    </source>
</reference>
<accession>A0ABQ7H4W1</accession>
<keyword evidence="3" id="KW-1185">Reference proteome</keyword>